<feature type="transmembrane region" description="Helical" evidence="6">
    <location>
        <begin position="361"/>
        <end position="381"/>
    </location>
</feature>
<evidence type="ECO:0000256" key="6">
    <source>
        <dbReference type="SAM" id="Phobius"/>
    </source>
</evidence>
<evidence type="ECO:0000313" key="8">
    <source>
        <dbReference type="EMBL" id="CCX33513.1"/>
    </source>
</evidence>
<dbReference type="InterPro" id="IPR011701">
    <property type="entry name" value="MFS"/>
</dbReference>
<evidence type="ECO:0000256" key="2">
    <source>
        <dbReference type="ARBA" id="ARBA00022692"/>
    </source>
</evidence>
<dbReference type="Pfam" id="PF07690">
    <property type="entry name" value="MFS_1"/>
    <property type="match status" value="1"/>
</dbReference>
<protein>
    <submittedName>
        <fullName evidence="8">Similar to Uncharacterized MFS-type transporter C1271.10c acc. no. O94343</fullName>
    </submittedName>
</protein>
<dbReference type="EMBL" id="HF936132">
    <property type="protein sequence ID" value="CCX33513.1"/>
    <property type="molecule type" value="Genomic_DNA"/>
</dbReference>
<dbReference type="OMA" id="EDKHLAH"/>
<feature type="transmembrane region" description="Helical" evidence="6">
    <location>
        <begin position="497"/>
        <end position="518"/>
    </location>
</feature>
<dbReference type="GO" id="GO:0022857">
    <property type="term" value="F:transmembrane transporter activity"/>
    <property type="evidence" value="ECO:0007669"/>
    <property type="project" value="InterPro"/>
</dbReference>
<feature type="transmembrane region" description="Helical" evidence="6">
    <location>
        <begin position="199"/>
        <end position="220"/>
    </location>
</feature>
<feature type="transmembrane region" description="Helical" evidence="6">
    <location>
        <begin position="113"/>
        <end position="132"/>
    </location>
</feature>
<keyword evidence="9" id="KW-1185">Reference proteome</keyword>
<feature type="transmembrane region" description="Helical" evidence="6">
    <location>
        <begin position="226"/>
        <end position="248"/>
    </location>
</feature>
<feature type="transmembrane region" description="Helical" evidence="6">
    <location>
        <begin position="467"/>
        <end position="485"/>
    </location>
</feature>
<keyword evidence="4 6" id="KW-0472">Membrane</keyword>
<organism evidence="8 9">
    <name type="scientific">Pyronema omphalodes (strain CBS 100304)</name>
    <name type="common">Pyronema confluens</name>
    <dbReference type="NCBI Taxonomy" id="1076935"/>
    <lineage>
        <taxon>Eukaryota</taxon>
        <taxon>Fungi</taxon>
        <taxon>Dikarya</taxon>
        <taxon>Ascomycota</taxon>
        <taxon>Pezizomycotina</taxon>
        <taxon>Pezizomycetes</taxon>
        <taxon>Pezizales</taxon>
        <taxon>Pyronemataceae</taxon>
        <taxon>Pyronema</taxon>
    </lineage>
</organism>
<sequence>MALGILEPKSGGHVPGTARLYDTQLAPGTEASPPERHRNLKHGTGKNSDVLLVPQPSASPNDPLNWPLWKRDLTLLVLGLAGATTAILGPAVAPITKIIVDEFHVSYTEVAKWSGWQFWASGIAGLIASAVSRIWGKRSVYLISILLCFAGALWNALATTPGSFAGARFIQGLGLGAFETIVPSSIGDMYFVHERGKRIAFYNLCFLGATYFMPVLGGYISMKHGWRTQFTIMAVFLGVVSVLVFLFVPEHCYNRPAIFDTDTASSENLDELANVQSQGAGSGEQEKKKTYIQELALFSGRYSNESLLRCILAPFFLFFYPATIWSFLFQGTFITWGIGVSIILAQVFGHPPYNFGPEKLGYMYAAPFVGAVLSYFIAGMFSDYLAKVMSKRNNNIFEPEFRILLVIPVAIFALPGIFAFGVAAEAHKHWIVPSICYGLLTFGVVMSCTATYSYVLDAHRDISVEMMVSLLLLKNFWAFGSTFFLNNWNARRGPKEMFFVIGGIQAAVCVLSLGMYVGGKLQRDAVRRWNVLGRMGLYPRTVPEEKRVVVEEVDTEQAGKEGRNDI</sequence>
<accession>U4LNJ0</accession>
<reference evidence="8 9" key="1">
    <citation type="journal article" date="2013" name="PLoS Genet.">
        <title>The genome and development-dependent transcriptomes of Pyronema confluens: a window into fungal evolution.</title>
        <authorList>
            <person name="Traeger S."/>
            <person name="Altegoer F."/>
            <person name="Freitag M."/>
            <person name="Gabaldon T."/>
            <person name="Kempken F."/>
            <person name="Kumar A."/>
            <person name="Marcet-Houben M."/>
            <person name="Poggeler S."/>
            <person name="Stajich J.E."/>
            <person name="Nowrousian M."/>
        </authorList>
    </citation>
    <scope>NUCLEOTIDE SEQUENCE [LARGE SCALE GENOMIC DNA]</scope>
    <source>
        <strain evidence="9">CBS 100304</strain>
        <tissue evidence="8">Vegetative mycelium</tissue>
    </source>
</reference>
<feature type="transmembrane region" description="Helical" evidence="6">
    <location>
        <begin position="401"/>
        <end position="423"/>
    </location>
</feature>
<feature type="region of interest" description="Disordered" evidence="5">
    <location>
        <begin position="26"/>
        <end position="46"/>
    </location>
</feature>
<dbReference type="AlphaFoldDB" id="U4LNJ0"/>
<keyword evidence="3 6" id="KW-1133">Transmembrane helix</keyword>
<feature type="transmembrane region" description="Helical" evidence="6">
    <location>
        <begin position="139"/>
        <end position="157"/>
    </location>
</feature>
<feature type="transmembrane region" description="Helical" evidence="6">
    <location>
        <begin position="73"/>
        <end position="93"/>
    </location>
</feature>
<evidence type="ECO:0000256" key="1">
    <source>
        <dbReference type="ARBA" id="ARBA00004141"/>
    </source>
</evidence>
<dbReference type="Gene3D" id="1.20.1250.20">
    <property type="entry name" value="MFS general substrate transporter like domains"/>
    <property type="match status" value="1"/>
</dbReference>
<dbReference type="eggNOG" id="KOG0255">
    <property type="taxonomic scope" value="Eukaryota"/>
</dbReference>
<dbReference type="OrthoDB" id="2585655at2759"/>
<dbReference type="GO" id="GO:0005886">
    <property type="term" value="C:plasma membrane"/>
    <property type="evidence" value="ECO:0007669"/>
    <property type="project" value="TreeGrafter"/>
</dbReference>
<dbReference type="SUPFAM" id="SSF103473">
    <property type="entry name" value="MFS general substrate transporter"/>
    <property type="match status" value="1"/>
</dbReference>
<comment type="subcellular location">
    <subcellularLocation>
        <location evidence="1">Membrane</location>
        <topology evidence="1">Multi-pass membrane protein</topology>
    </subcellularLocation>
</comment>
<keyword evidence="2 6" id="KW-0812">Transmembrane</keyword>
<name>U4LNJ0_PYROM</name>
<evidence type="ECO:0000313" key="9">
    <source>
        <dbReference type="Proteomes" id="UP000018144"/>
    </source>
</evidence>
<feature type="transmembrane region" description="Helical" evidence="6">
    <location>
        <begin position="169"/>
        <end position="192"/>
    </location>
</feature>
<gene>
    <name evidence="8" type="ORF">PCON_01355</name>
</gene>
<evidence type="ECO:0000256" key="5">
    <source>
        <dbReference type="SAM" id="MobiDB-lite"/>
    </source>
</evidence>
<dbReference type="PANTHER" id="PTHR23502:SF29">
    <property type="entry name" value="TRANSPORTER, PUTATIVE (AFU_ORTHOLOGUE AFUA_6G06680)-RELATED"/>
    <property type="match status" value="1"/>
</dbReference>
<dbReference type="InterPro" id="IPR020846">
    <property type="entry name" value="MFS_dom"/>
</dbReference>
<proteinExistence type="predicted"/>
<evidence type="ECO:0000256" key="4">
    <source>
        <dbReference type="ARBA" id="ARBA00023136"/>
    </source>
</evidence>
<dbReference type="InterPro" id="IPR036259">
    <property type="entry name" value="MFS_trans_sf"/>
</dbReference>
<dbReference type="PROSITE" id="PS50850">
    <property type="entry name" value="MFS"/>
    <property type="match status" value="1"/>
</dbReference>
<feature type="transmembrane region" description="Helical" evidence="6">
    <location>
        <begin position="307"/>
        <end position="327"/>
    </location>
</feature>
<feature type="transmembrane region" description="Helical" evidence="6">
    <location>
        <begin position="435"/>
        <end position="455"/>
    </location>
</feature>
<dbReference type="Proteomes" id="UP000018144">
    <property type="component" value="Unassembled WGS sequence"/>
</dbReference>
<feature type="domain" description="Major facilitator superfamily (MFS) profile" evidence="7">
    <location>
        <begin position="74"/>
        <end position="566"/>
    </location>
</feature>
<dbReference type="PANTHER" id="PTHR23502">
    <property type="entry name" value="MAJOR FACILITATOR SUPERFAMILY"/>
    <property type="match status" value="1"/>
</dbReference>
<evidence type="ECO:0000259" key="7">
    <source>
        <dbReference type="PROSITE" id="PS50850"/>
    </source>
</evidence>
<feature type="transmembrane region" description="Helical" evidence="6">
    <location>
        <begin position="333"/>
        <end position="349"/>
    </location>
</feature>
<dbReference type="STRING" id="1076935.U4LNJ0"/>
<evidence type="ECO:0000256" key="3">
    <source>
        <dbReference type="ARBA" id="ARBA00022989"/>
    </source>
</evidence>